<name>A0A267E8I6_9PLAT</name>
<reference evidence="8 9" key="1">
    <citation type="submission" date="2017-06" db="EMBL/GenBank/DDBJ databases">
        <title>A platform for efficient transgenesis in Macrostomum lignano, a flatworm model organism for stem cell research.</title>
        <authorList>
            <person name="Berezikov E."/>
        </authorList>
    </citation>
    <scope>NUCLEOTIDE SEQUENCE [LARGE SCALE GENOMIC DNA]</scope>
    <source>
        <strain evidence="8">DV1</strain>
        <tissue evidence="8">Whole organism</tissue>
    </source>
</reference>
<sequence length="653" mass="72347">GSNHSDLENYTQTVTESVKRGDFNQVWWSATSQLVTATDRYGGTVLMRVADTPATPVKAEKCILYLIELGADPYATDFAGDTAAHVAARRDHLRLFALLPFEAKWLPNQQGATPLMEAARTGSWRCAKHLLHQLRQVNSGEGDWLLGAQDLEGRTALDLAVLNGHSELASEIEREMRLRMDGDGSIFGLTDQEDEDRWRLWRRAYFGDFAGLVEIATRSNCDLPIDFYFSGLMLAARNIDCRDAALWERLLQLADPTNSSSGRISFLHFAAGSGNLAAASALLNAGASANARNGNGATPLMWAVILAPSTAAVPIARLLLDSGSNWSLKDLNDMTALDLAIKRKHFKLIELLQTYDNELFFSGSQRTSLSEPPLFVEHWTRIRLLGRGRWGVHEICTDTGVKCAAKTVKLPVQSGDQLDSMRNEIDKVIEGESNLCFLSHPNIVKFLRIVQPKPATVVVFMELLDGESLEKFIDNKPLEEQTIIGISKQICSALHYLHSQQPPVIHRDINCTNIIVNPVSERVKLIDFGLSIKLSESISHISGSSQKPKGTLNFMAPEMLGDGEAGRPMYSRESDIWAFGCTVFQMASGARPFADANNLLNMALRMERMGAPALPDGRSAELRDFYSRCTAKERRNRPSAAELMEHEFLTRIS</sequence>
<dbReference type="PANTHER" id="PTHR11584">
    <property type="entry name" value="SERINE/THREONINE PROTEIN KINASE"/>
    <property type="match status" value="1"/>
</dbReference>
<dbReference type="Pfam" id="PF12796">
    <property type="entry name" value="Ank_2"/>
    <property type="match status" value="2"/>
</dbReference>
<dbReference type="EMBL" id="NIVC01002438">
    <property type="protein sequence ID" value="PAA57880.1"/>
    <property type="molecule type" value="Genomic_DNA"/>
</dbReference>
<dbReference type="Proteomes" id="UP000215902">
    <property type="component" value="Unassembled WGS sequence"/>
</dbReference>
<keyword evidence="6" id="KW-0040">ANK repeat</keyword>
<dbReference type="OrthoDB" id="4062651at2759"/>
<evidence type="ECO:0000256" key="4">
    <source>
        <dbReference type="ARBA" id="ARBA00022777"/>
    </source>
</evidence>
<dbReference type="PROSITE" id="PS50088">
    <property type="entry name" value="ANK_REPEAT"/>
    <property type="match status" value="2"/>
</dbReference>
<accession>A0A267E8I6</accession>
<keyword evidence="9" id="KW-1185">Reference proteome</keyword>
<proteinExistence type="predicted"/>
<dbReference type="SUPFAM" id="SSF56112">
    <property type="entry name" value="Protein kinase-like (PK-like)"/>
    <property type="match status" value="1"/>
</dbReference>
<feature type="non-terminal residue" evidence="8">
    <location>
        <position position="1"/>
    </location>
</feature>
<evidence type="ECO:0000259" key="7">
    <source>
        <dbReference type="PROSITE" id="PS50011"/>
    </source>
</evidence>
<keyword evidence="2" id="KW-0808">Transferase</keyword>
<gene>
    <name evidence="8" type="ORF">BOX15_Mlig013062g2</name>
</gene>
<evidence type="ECO:0000313" key="9">
    <source>
        <dbReference type="Proteomes" id="UP000215902"/>
    </source>
</evidence>
<dbReference type="AlphaFoldDB" id="A0A267E8I6"/>
<dbReference type="Gene3D" id="1.25.40.20">
    <property type="entry name" value="Ankyrin repeat-containing domain"/>
    <property type="match status" value="3"/>
</dbReference>
<evidence type="ECO:0000256" key="6">
    <source>
        <dbReference type="PROSITE-ProRule" id="PRU00023"/>
    </source>
</evidence>
<evidence type="ECO:0000256" key="2">
    <source>
        <dbReference type="ARBA" id="ARBA00022679"/>
    </source>
</evidence>
<dbReference type="InterPro" id="IPR011009">
    <property type="entry name" value="Kinase-like_dom_sf"/>
</dbReference>
<dbReference type="Pfam" id="PF00069">
    <property type="entry name" value="Pkinase"/>
    <property type="match status" value="1"/>
</dbReference>
<evidence type="ECO:0000256" key="3">
    <source>
        <dbReference type="ARBA" id="ARBA00022741"/>
    </source>
</evidence>
<dbReference type="PANTHER" id="PTHR11584:SF369">
    <property type="entry name" value="MITOGEN-ACTIVATED PROTEIN KINASE KINASE KINASE 19-RELATED"/>
    <property type="match status" value="1"/>
</dbReference>
<evidence type="ECO:0000256" key="1">
    <source>
        <dbReference type="ARBA" id="ARBA00022527"/>
    </source>
</evidence>
<feature type="domain" description="Protein kinase" evidence="7">
    <location>
        <begin position="379"/>
        <end position="649"/>
    </location>
</feature>
<keyword evidence="1" id="KW-0723">Serine/threonine-protein kinase</keyword>
<dbReference type="InterPro" id="IPR000719">
    <property type="entry name" value="Prot_kinase_dom"/>
</dbReference>
<comment type="caution">
    <text evidence="8">The sequence shown here is derived from an EMBL/GenBank/DDBJ whole genome shotgun (WGS) entry which is preliminary data.</text>
</comment>
<dbReference type="PROSITE" id="PS50011">
    <property type="entry name" value="PROTEIN_KINASE_DOM"/>
    <property type="match status" value="1"/>
</dbReference>
<dbReference type="GO" id="GO:0004674">
    <property type="term" value="F:protein serine/threonine kinase activity"/>
    <property type="evidence" value="ECO:0007669"/>
    <property type="project" value="UniProtKB-KW"/>
</dbReference>
<feature type="repeat" description="ANK" evidence="6">
    <location>
        <begin position="295"/>
        <end position="331"/>
    </location>
</feature>
<dbReference type="SMART" id="SM00248">
    <property type="entry name" value="ANK"/>
    <property type="match status" value="7"/>
</dbReference>
<dbReference type="InterPro" id="IPR002110">
    <property type="entry name" value="Ankyrin_rpt"/>
</dbReference>
<organism evidence="8 9">
    <name type="scientific">Macrostomum lignano</name>
    <dbReference type="NCBI Taxonomy" id="282301"/>
    <lineage>
        <taxon>Eukaryota</taxon>
        <taxon>Metazoa</taxon>
        <taxon>Spiralia</taxon>
        <taxon>Lophotrochozoa</taxon>
        <taxon>Platyhelminthes</taxon>
        <taxon>Rhabditophora</taxon>
        <taxon>Macrostomorpha</taxon>
        <taxon>Macrostomida</taxon>
        <taxon>Macrostomidae</taxon>
        <taxon>Macrostomum</taxon>
    </lineage>
</organism>
<dbReference type="GO" id="GO:0005524">
    <property type="term" value="F:ATP binding"/>
    <property type="evidence" value="ECO:0007669"/>
    <property type="project" value="UniProtKB-KW"/>
</dbReference>
<evidence type="ECO:0000313" key="8">
    <source>
        <dbReference type="EMBL" id="PAA57880.1"/>
    </source>
</evidence>
<dbReference type="Gene3D" id="1.10.510.10">
    <property type="entry name" value="Transferase(Phosphotransferase) domain 1"/>
    <property type="match status" value="1"/>
</dbReference>
<protein>
    <recommendedName>
        <fullName evidence="7">Protein kinase domain-containing protein</fullName>
    </recommendedName>
</protein>
<keyword evidence="5" id="KW-0067">ATP-binding</keyword>
<dbReference type="STRING" id="282301.A0A267E8I6"/>
<dbReference type="InterPro" id="IPR036770">
    <property type="entry name" value="Ankyrin_rpt-contain_sf"/>
</dbReference>
<feature type="repeat" description="ANK" evidence="6">
    <location>
        <begin position="262"/>
        <end position="294"/>
    </location>
</feature>
<evidence type="ECO:0000256" key="5">
    <source>
        <dbReference type="ARBA" id="ARBA00022840"/>
    </source>
</evidence>
<keyword evidence="3" id="KW-0547">Nucleotide-binding</keyword>
<dbReference type="SUPFAM" id="SSF48403">
    <property type="entry name" value="Ankyrin repeat"/>
    <property type="match status" value="2"/>
</dbReference>
<keyword evidence="4" id="KW-0418">Kinase</keyword>